<feature type="domain" description="Glycosyltransferase 2-like" evidence="1">
    <location>
        <begin position="14"/>
        <end position="142"/>
    </location>
</feature>
<sequence>MMDGRDQSVVRVDIGVCTFRRSELEATLASLFQLLVPAGVKVRIIVADNDEVPSAEALVESLRARSPFDIFYVHCPKSNISIARNACLSASRADYLAFIDDDETASVEWLSQLLETASHTAADAVLGPVQAVYDDRAPAWMRVGDFHSTLPVFVDRSIRTGYTCNVLLDLRSPRIRGRRFALSLGQSGGEDTHFFTQVTDAGGRIAFAEKALVLEPVPEKRARFGWLMKRRFRSGQTHGRIVGAKNSTVGRLSQAALAGAKAAFCLLGSAAYLLSPIERNRYALRGVLHLGAISGIMGMREIRQYGSVEAA</sequence>
<evidence type="ECO:0000313" key="3">
    <source>
        <dbReference type="Proteomes" id="UP001169006"/>
    </source>
</evidence>
<dbReference type="SUPFAM" id="SSF53448">
    <property type="entry name" value="Nucleotide-diphospho-sugar transferases"/>
    <property type="match status" value="1"/>
</dbReference>
<evidence type="ECO:0000259" key="1">
    <source>
        <dbReference type="Pfam" id="PF00535"/>
    </source>
</evidence>
<accession>A0ABT8T1X6</accession>
<protein>
    <submittedName>
        <fullName evidence="2">Glycosyltransferase family 2 protein</fullName>
        <ecNumber evidence="2">2.4.-.-</ecNumber>
    </submittedName>
</protein>
<dbReference type="Gene3D" id="3.90.550.10">
    <property type="entry name" value="Spore Coat Polysaccharide Biosynthesis Protein SpsA, Chain A"/>
    <property type="match status" value="1"/>
</dbReference>
<gene>
    <name evidence="2" type="ORF">Q2T52_19020</name>
</gene>
<reference evidence="2" key="2">
    <citation type="submission" date="2023-07" db="EMBL/GenBank/DDBJ databases">
        <authorList>
            <person name="Sun H."/>
        </authorList>
    </citation>
    <scope>NUCLEOTIDE SEQUENCE</scope>
    <source>
        <strain evidence="2">05753</strain>
    </source>
</reference>
<dbReference type="Proteomes" id="UP001169006">
    <property type="component" value="Unassembled WGS sequence"/>
</dbReference>
<dbReference type="Pfam" id="PF00535">
    <property type="entry name" value="Glycos_transf_2"/>
    <property type="match status" value="1"/>
</dbReference>
<organism evidence="2 3">
    <name type="scientific">Rhizobium oryzicola</name>
    <dbReference type="NCBI Taxonomy" id="1232668"/>
    <lineage>
        <taxon>Bacteria</taxon>
        <taxon>Pseudomonadati</taxon>
        <taxon>Pseudomonadota</taxon>
        <taxon>Alphaproteobacteria</taxon>
        <taxon>Hyphomicrobiales</taxon>
        <taxon>Rhizobiaceae</taxon>
        <taxon>Rhizobium/Agrobacterium group</taxon>
        <taxon>Rhizobium</taxon>
    </lineage>
</organism>
<dbReference type="CDD" id="cd00761">
    <property type="entry name" value="Glyco_tranf_GTA_type"/>
    <property type="match status" value="1"/>
</dbReference>
<keyword evidence="3" id="KW-1185">Reference proteome</keyword>
<keyword evidence="2" id="KW-0328">Glycosyltransferase</keyword>
<proteinExistence type="predicted"/>
<dbReference type="RefSeq" id="WP_302078412.1">
    <property type="nucleotide sequence ID" value="NZ_JAUKWQ010000007.1"/>
</dbReference>
<evidence type="ECO:0000313" key="2">
    <source>
        <dbReference type="EMBL" id="MDO1584181.1"/>
    </source>
</evidence>
<dbReference type="EC" id="2.4.-.-" evidence="2"/>
<reference evidence="2" key="1">
    <citation type="journal article" date="2015" name="Int. J. Syst. Evol. Microbiol.">
        <title>Rhizobium oryzicola sp. nov., potential plant-growth-promoting endophytic bacteria isolated from rice roots.</title>
        <authorList>
            <person name="Zhang X.X."/>
            <person name="Gao J.S."/>
            <person name="Cao Y.H."/>
            <person name="Sheirdil R.A."/>
            <person name="Wang X.C."/>
            <person name="Zhang L."/>
        </authorList>
    </citation>
    <scope>NUCLEOTIDE SEQUENCE</scope>
    <source>
        <strain evidence="2">05753</strain>
    </source>
</reference>
<dbReference type="InterPro" id="IPR029044">
    <property type="entry name" value="Nucleotide-diphossugar_trans"/>
</dbReference>
<dbReference type="GO" id="GO:0016757">
    <property type="term" value="F:glycosyltransferase activity"/>
    <property type="evidence" value="ECO:0007669"/>
    <property type="project" value="UniProtKB-KW"/>
</dbReference>
<keyword evidence="2" id="KW-0808">Transferase</keyword>
<name>A0ABT8T1X6_9HYPH</name>
<dbReference type="InterPro" id="IPR001173">
    <property type="entry name" value="Glyco_trans_2-like"/>
</dbReference>
<comment type="caution">
    <text evidence="2">The sequence shown here is derived from an EMBL/GenBank/DDBJ whole genome shotgun (WGS) entry which is preliminary data.</text>
</comment>
<dbReference type="EMBL" id="JAUKWQ010000007">
    <property type="protein sequence ID" value="MDO1584181.1"/>
    <property type="molecule type" value="Genomic_DNA"/>
</dbReference>